<dbReference type="EMBL" id="JAIWYP010000009">
    <property type="protein sequence ID" value="KAH3778702.1"/>
    <property type="molecule type" value="Genomic_DNA"/>
</dbReference>
<comment type="caution">
    <text evidence="1">The sequence shown here is derived from an EMBL/GenBank/DDBJ whole genome shotgun (WGS) entry which is preliminary data.</text>
</comment>
<protein>
    <submittedName>
        <fullName evidence="1">Uncharacterized protein</fullName>
    </submittedName>
</protein>
<reference evidence="1" key="1">
    <citation type="journal article" date="2019" name="bioRxiv">
        <title>The Genome of the Zebra Mussel, Dreissena polymorpha: A Resource for Invasive Species Research.</title>
        <authorList>
            <person name="McCartney M.A."/>
            <person name="Auch B."/>
            <person name="Kono T."/>
            <person name="Mallez S."/>
            <person name="Zhang Y."/>
            <person name="Obille A."/>
            <person name="Becker A."/>
            <person name="Abrahante J.E."/>
            <person name="Garbe J."/>
            <person name="Badalamenti J.P."/>
            <person name="Herman A."/>
            <person name="Mangelson H."/>
            <person name="Liachko I."/>
            <person name="Sullivan S."/>
            <person name="Sone E.D."/>
            <person name="Koren S."/>
            <person name="Silverstein K.A.T."/>
            <person name="Beckman K.B."/>
            <person name="Gohl D.M."/>
        </authorList>
    </citation>
    <scope>NUCLEOTIDE SEQUENCE</scope>
    <source>
        <strain evidence="1">Duluth1</strain>
        <tissue evidence="1">Whole animal</tissue>
    </source>
</reference>
<keyword evidence="2" id="KW-1185">Reference proteome</keyword>
<organism evidence="1 2">
    <name type="scientific">Dreissena polymorpha</name>
    <name type="common">Zebra mussel</name>
    <name type="synonym">Mytilus polymorpha</name>
    <dbReference type="NCBI Taxonomy" id="45954"/>
    <lineage>
        <taxon>Eukaryota</taxon>
        <taxon>Metazoa</taxon>
        <taxon>Spiralia</taxon>
        <taxon>Lophotrochozoa</taxon>
        <taxon>Mollusca</taxon>
        <taxon>Bivalvia</taxon>
        <taxon>Autobranchia</taxon>
        <taxon>Heteroconchia</taxon>
        <taxon>Euheterodonta</taxon>
        <taxon>Imparidentia</taxon>
        <taxon>Neoheterodontei</taxon>
        <taxon>Myida</taxon>
        <taxon>Dreissenoidea</taxon>
        <taxon>Dreissenidae</taxon>
        <taxon>Dreissena</taxon>
    </lineage>
</organism>
<dbReference type="AlphaFoldDB" id="A0A9D4IN04"/>
<evidence type="ECO:0000313" key="1">
    <source>
        <dbReference type="EMBL" id="KAH3778702.1"/>
    </source>
</evidence>
<gene>
    <name evidence="1" type="ORF">DPMN_180172</name>
</gene>
<proteinExistence type="predicted"/>
<accession>A0A9D4IN04</accession>
<evidence type="ECO:0000313" key="2">
    <source>
        <dbReference type="Proteomes" id="UP000828390"/>
    </source>
</evidence>
<dbReference type="Proteomes" id="UP000828390">
    <property type="component" value="Unassembled WGS sequence"/>
</dbReference>
<name>A0A9D4IN04_DREPO</name>
<reference evidence="1" key="2">
    <citation type="submission" date="2020-11" db="EMBL/GenBank/DDBJ databases">
        <authorList>
            <person name="McCartney M.A."/>
            <person name="Auch B."/>
            <person name="Kono T."/>
            <person name="Mallez S."/>
            <person name="Becker A."/>
            <person name="Gohl D.M."/>
            <person name="Silverstein K.A.T."/>
            <person name="Koren S."/>
            <person name="Bechman K.B."/>
            <person name="Herman A."/>
            <person name="Abrahante J.E."/>
            <person name="Garbe J."/>
        </authorList>
    </citation>
    <scope>NUCLEOTIDE SEQUENCE</scope>
    <source>
        <strain evidence="1">Duluth1</strain>
        <tissue evidence="1">Whole animal</tissue>
    </source>
</reference>
<sequence>MMWTDARGLSAQGIDMTLAIVVYNGYRAYFASKHPEEAERAQSYLRDIASVVDLCASPFLRLVSYMFHHYSYRWLCSNRARSSNGTGNAADLEKESAVQMFDLAVMGVKSEFGTNTDLQQFVTGWSLVNKLLCYLMITNQFVVTTDQGIKTTSIALARKYIDVLQRRLSGLTLRQKVKYYLCQARMCEYEKDMESAASYMREVLTLLTEAAGAFCKVDIDNIRKYHDFVLRLSLPVPNTGTCRSRF</sequence>